<gene>
    <name evidence="2" type="ORF">Q3982_02270</name>
</gene>
<feature type="domain" description="SnoaL-like" evidence="1">
    <location>
        <begin position="8"/>
        <end position="131"/>
    </location>
</feature>
<dbReference type="Gene3D" id="3.10.450.50">
    <property type="match status" value="1"/>
</dbReference>
<evidence type="ECO:0000259" key="1">
    <source>
        <dbReference type="Pfam" id="PF13577"/>
    </source>
</evidence>
<name>A0AA43RII7_9ACTN</name>
<dbReference type="Proteomes" id="UP001168575">
    <property type="component" value="Unassembled WGS sequence"/>
</dbReference>
<protein>
    <submittedName>
        <fullName evidence="2">Nuclear transport factor 2 family protein</fullName>
    </submittedName>
</protein>
<organism evidence="2 3">
    <name type="scientific">Phoenicibacter congonensis</name>
    <dbReference type="NCBI Taxonomy" id="1944646"/>
    <lineage>
        <taxon>Bacteria</taxon>
        <taxon>Bacillati</taxon>
        <taxon>Actinomycetota</taxon>
        <taxon>Coriobacteriia</taxon>
        <taxon>Eggerthellales</taxon>
        <taxon>Eggerthellaceae</taxon>
        <taxon>Phoenicibacter</taxon>
    </lineage>
</organism>
<dbReference type="InterPro" id="IPR032710">
    <property type="entry name" value="NTF2-like_dom_sf"/>
</dbReference>
<evidence type="ECO:0000313" key="3">
    <source>
        <dbReference type="Proteomes" id="UP001168575"/>
    </source>
</evidence>
<proteinExistence type="predicted"/>
<keyword evidence="3" id="KW-1185">Reference proteome</keyword>
<accession>A0AA43RII7</accession>
<dbReference type="InterPro" id="IPR037401">
    <property type="entry name" value="SnoaL-like"/>
</dbReference>
<sequence length="171" mass="20157">MTLEERVQRLEDIQEITYLLGKYFNNLDIHNWEAVAETFDIDVHTEYCDGFMVYEGREDAVGFLESCMLPEQISTHLGHCFQIDIIDATHAKAKVYLEDHLINFLGHTNQHGTALYDDEFIKRDGKWYISKIGYERIYEEQYARNEYNSGHIGNVQYLKKAGYDVDEMQKR</sequence>
<comment type="caution">
    <text evidence="2">The sequence shown here is derived from an EMBL/GenBank/DDBJ whole genome shotgun (WGS) entry which is preliminary data.</text>
</comment>
<evidence type="ECO:0000313" key="2">
    <source>
        <dbReference type="EMBL" id="MDO4841486.1"/>
    </source>
</evidence>
<dbReference type="Pfam" id="PF13577">
    <property type="entry name" value="SnoaL_4"/>
    <property type="match status" value="1"/>
</dbReference>
<reference evidence="2" key="1">
    <citation type="submission" date="2023-07" db="EMBL/GenBank/DDBJ databases">
        <title>Between Cages and Wild: Unraveling the Impact of Captivity on Animal Microbiomes and Antimicrobial Resistance.</title>
        <authorList>
            <person name="Schmartz G.P."/>
            <person name="Rehner J."/>
            <person name="Schuff M.J."/>
            <person name="Becker S.L."/>
            <person name="Kravczyk M."/>
            <person name="Gurevich A."/>
            <person name="Francke R."/>
            <person name="Mueller R."/>
            <person name="Keller V."/>
            <person name="Keller A."/>
        </authorList>
    </citation>
    <scope>NUCLEOTIDE SEQUENCE</scope>
    <source>
        <strain evidence="2">S12M_St_49</strain>
    </source>
</reference>
<dbReference type="SUPFAM" id="SSF54427">
    <property type="entry name" value="NTF2-like"/>
    <property type="match status" value="1"/>
</dbReference>
<dbReference type="EMBL" id="JAUMVS010000021">
    <property type="protein sequence ID" value="MDO4841486.1"/>
    <property type="molecule type" value="Genomic_DNA"/>
</dbReference>
<dbReference type="AlphaFoldDB" id="A0AA43RII7"/>